<comment type="caution">
    <text evidence="1">The sequence shown here is derived from an EMBL/GenBank/DDBJ whole genome shotgun (WGS) entry which is preliminary data.</text>
</comment>
<proteinExistence type="predicted"/>
<dbReference type="Proteomes" id="UP001060215">
    <property type="component" value="Chromosome 3"/>
</dbReference>
<keyword evidence="2" id="KW-1185">Reference proteome</keyword>
<name>A0ACC0IHL9_9ERIC</name>
<dbReference type="EMBL" id="CM045760">
    <property type="protein sequence ID" value="KAI8025289.1"/>
    <property type="molecule type" value="Genomic_DNA"/>
</dbReference>
<evidence type="ECO:0000313" key="1">
    <source>
        <dbReference type="EMBL" id="KAI8025289.1"/>
    </source>
</evidence>
<evidence type="ECO:0000313" key="2">
    <source>
        <dbReference type="Proteomes" id="UP001060215"/>
    </source>
</evidence>
<protein>
    <submittedName>
        <fullName evidence="1">Uncharacterized protein</fullName>
    </submittedName>
</protein>
<organism evidence="1 2">
    <name type="scientific">Camellia lanceoleosa</name>
    <dbReference type="NCBI Taxonomy" id="1840588"/>
    <lineage>
        <taxon>Eukaryota</taxon>
        <taxon>Viridiplantae</taxon>
        <taxon>Streptophyta</taxon>
        <taxon>Embryophyta</taxon>
        <taxon>Tracheophyta</taxon>
        <taxon>Spermatophyta</taxon>
        <taxon>Magnoliopsida</taxon>
        <taxon>eudicotyledons</taxon>
        <taxon>Gunneridae</taxon>
        <taxon>Pentapetalae</taxon>
        <taxon>asterids</taxon>
        <taxon>Ericales</taxon>
        <taxon>Theaceae</taxon>
        <taxon>Camellia</taxon>
    </lineage>
</organism>
<gene>
    <name evidence="1" type="ORF">LOK49_LG02G02996</name>
</gene>
<reference evidence="1 2" key="1">
    <citation type="journal article" date="2022" name="Plant J.">
        <title>Chromosome-level genome of Camellia lanceoleosa provides a valuable resource for understanding genome evolution and self-incompatibility.</title>
        <authorList>
            <person name="Gong W."/>
            <person name="Xiao S."/>
            <person name="Wang L."/>
            <person name="Liao Z."/>
            <person name="Chang Y."/>
            <person name="Mo W."/>
            <person name="Hu G."/>
            <person name="Li W."/>
            <person name="Zhao G."/>
            <person name="Zhu H."/>
            <person name="Hu X."/>
            <person name="Ji K."/>
            <person name="Xiang X."/>
            <person name="Song Q."/>
            <person name="Yuan D."/>
            <person name="Jin S."/>
            <person name="Zhang L."/>
        </authorList>
    </citation>
    <scope>NUCLEOTIDE SEQUENCE [LARGE SCALE GENOMIC DNA]</scope>
    <source>
        <strain evidence="1">SQ_2022a</strain>
    </source>
</reference>
<accession>A0ACC0IHL9</accession>
<sequence length="111" mass="11352">MLLATVPGAALFRRFALADPSAVDCGGASSNSEESTTFSPPLSGTVIGGVPSLRGAMPLSASASLAIASSSRILVGVYACFPVAEAPEYTISISSKCSKGLVLNFAHRWFI</sequence>